<dbReference type="SUPFAM" id="SSF51556">
    <property type="entry name" value="Metallo-dependent hydrolases"/>
    <property type="match status" value="1"/>
</dbReference>
<name>A0ABP8EH51_9MICO</name>
<reference evidence="3" key="1">
    <citation type="journal article" date="2019" name="Int. J. Syst. Evol. Microbiol.">
        <title>The Global Catalogue of Microorganisms (GCM) 10K type strain sequencing project: providing services to taxonomists for standard genome sequencing and annotation.</title>
        <authorList>
            <consortium name="The Broad Institute Genomics Platform"/>
            <consortium name="The Broad Institute Genome Sequencing Center for Infectious Disease"/>
            <person name="Wu L."/>
            <person name="Ma J."/>
        </authorList>
    </citation>
    <scope>NUCLEOTIDE SEQUENCE [LARGE SCALE GENOMIC DNA]</scope>
    <source>
        <strain evidence="3">JCM 17458</strain>
    </source>
</reference>
<dbReference type="InterPro" id="IPR032466">
    <property type="entry name" value="Metal_Hydrolase"/>
</dbReference>
<accession>A0ABP8EH51</accession>
<keyword evidence="3" id="KW-1185">Reference proteome</keyword>
<evidence type="ECO:0000313" key="3">
    <source>
        <dbReference type="Proteomes" id="UP001501586"/>
    </source>
</evidence>
<evidence type="ECO:0000313" key="2">
    <source>
        <dbReference type="EMBL" id="GAA4283289.1"/>
    </source>
</evidence>
<feature type="region of interest" description="Disordered" evidence="1">
    <location>
        <begin position="375"/>
        <end position="394"/>
    </location>
</feature>
<dbReference type="EMBL" id="BAABAZ010000004">
    <property type="protein sequence ID" value="GAA4283289.1"/>
    <property type="molecule type" value="Genomic_DNA"/>
</dbReference>
<dbReference type="NCBIfam" id="NF011990">
    <property type="entry name" value="PRK15446.2-6"/>
    <property type="match status" value="1"/>
</dbReference>
<dbReference type="Proteomes" id="UP001501586">
    <property type="component" value="Unassembled WGS sequence"/>
</dbReference>
<evidence type="ECO:0000256" key="1">
    <source>
        <dbReference type="SAM" id="MobiDB-lite"/>
    </source>
</evidence>
<dbReference type="InterPro" id="IPR012696">
    <property type="entry name" value="PhnM"/>
</dbReference>
<protein>
    <submittedName>
        <fullName evidence="2">Alpha-D-ribose 1-methylphosphonate 5-triphosphate diphosphatase</fullName>
    </submittedName>
</protein>
<proteinExistence type="predicted"/>
<sequence length="394" mass="40597">MIENVTVVPGHGAAPIVGATVTLDSEGVVTAISAAGLSGGDERFLVPAAVDLHLDNLAERRRPRATVRLSLEAVLSVLDAECAASGIGTVCVAARCEDAPGKGVFVEDAVELAGVVERLAPRLACDWRIHARVEVTDDSAVEALRSVLQVSSRVSLISVMEHSTERSRFASPAEHRAFYAADWGVSEDEVDRIMQEKAAGGADRNARRQEVAALAAAAGVVLASHDDRSPEDVEDAHRLGARVAEFPLTLPAAHRARELGMATVLGSPNAVRGRSTSPGNILVADAVSAGACEVLCSDYLPSALQSAVFALVRAGAAPLEAAVDLVSTAPAAAIGLPSPSIEIGKPLTAALGRVPDGVFMGEALWRDGRRTFARSPEPISAGAAGSPVEAGAQA</sequence>
<dbReference type="PIRSF" id="PIRSF038971">
    <property type="entry name" value="PhnM"/>
    <property type="match status" value="1"/>
</dbReference>
<gene>
    <name evidence="2" type="ORF">GCM10022261_08200</name>
</gene>
<organism evidence="2 3">
    <name type="scientific">Brevibacterium daeguense</name>
    <dbReference type="NCBI Taxonomy" id="909936"/>
    <lineage>
        <taxon>Bacteria</taxon>
        <taxon>Bacillati</taxon>
        <taxon>Actinomycetota</taxon>
        <taxon>Actinomycetes</taxon>
        <taxon>Micrococcales</taxon>
        <taxon>Brevibacteriaceae</taxon>
        <taxon>Brevibacterium</taxon>
    </lineage>
</organism>
<comment type="caution">
    <text evidence="2">The sequence shown here is derived from an EMBL/GenBank/DDBJ whole genome shotgun (WGS) entry which is preliminary data.</text>
</comment>